<dbReference type="GO" id="GO:0004252">
    <property type="term" value="F:serine-type endopeptidase activity"/>
    <property type="evidence" value="ECO:0007669"/>
    <property type="project" value="InterPro"/>
</dbReference>
<evidence type="ECO:0000256" key="5">
    <source>
        <dbReference type="RuleBase" id="RU363034"/>
    </source>
</evidence>
<dbReference type="Ensembl" id="ENSACCT00020021355.1">
    <property type="protein sequence ID" value="ENSACCP00020020468.1"/>
    <property type="gene ID" value="ENSACCG00020014045.1"/>
</dbReference>
<evidence type="ECO:0000256" key="3">
    <source>
        <dbReference type="ARBA" id="ARBA00022825"/>
    </source>
</evidence>
<dbReference type="InterPro" id="IPR018114">
    <property type="entry name" value="TRYPSIN_HIS"/>
</dbReference>
<dbReference type="PROSITE" id="PS00135">
    <property type="entry name" value="TRYPSIN_SER"/>
    <property type="match status" value="1"/>
</dbReference>
<proteinExistence type="predicted"/>
<evidence type="ECO:0000256" key="2">
    <source>
        <dbReference type="ARBA" id="ARBA00022801"/>
    </source>
</evidence>
<dbReference type="InterPro" id="IPR001254">
    <property type="entry name" value="Trypsin_dom"/>
</dbReference>
<dbReference type="SMART" id="SM00020">
    <property type="entry name" value="Tryp_SPc"/>
    <property type="match status" value="1"/>
</dbReference>
<name>A0A663F8N9_AQUCH</name>
<dbReference type="SUPFAM" id="SSF50494">
    <property type="entry name" value="Trypsin-like serine proteases"/>
    <property type="match status" value="1"/>
</dbReference>
<evidence type="ECO:0000313" key="8">
    <source>
        <dbReference type="Ensembl" id="ENSACCP00020020468.1"/>
    </source>
</evidence>
<dbReference type="Gene3D" id="2.40.10.10">
    <property type="entry name" value="Trypsin-like serine proteases"/>
    <property type="match status" value="1"/>
</dbReference>
<dbReference type="PRINTS" id="PR00722">
    <property type="entry name" value="CHYMOTRYPSIN"/>
</dbReference>
<evidence type="ECO:0000256" key="6">
    <source>
        <dbReference type="SAM" id="MobiDB-lite"/>
    </source>
</evidence>
<feature type="compositionally biased region" description="Polar residues" evidence="6">
    <location>
        <begin position="287"/>
        <end position="309"/>
    </location>
</feature>
<organism evidence="8 9">
    <name type="scientific">Aquila chrysaetos chrysaetos</name>
    <dbReference type="NCBI Taxonomy" id="223781"/>
    <lineage>
        <taxon>Eukaryota</taxon>
        <taxon>Metazoa</taxon>
        <taxon>Chordata</taxon>
        <taxon>Craniata</taxon>
        <taxon>Vertebrata</taxon>
        <taxon>Euteleostomi</taxon>
        <taxon>Archelosauria</taxon>
        <taxon>Archosauria</taxon>
        <taxon>Dinosauria</taxon>
        <taxon>Saurischia</taxon>
        <taxon>Theropoda</taxon>
        <taxon>Coelurosauria</taxon>
        <taxon>Aves</taxon>
        <taxon>Neognathae</taxon>
        <taxon>Neoaves</taxon>
        <taxon>Telluraves</taxon>
        <taxon>Accipitrimorphae</taxon>
        <taxon>Accipitriformes</taxon>
        <taxon>Accipitridae</taxon>
        <taxon>Accipitrinae</taxon>
        <taxon>Aquila</taxon>
    </lineage>
</organism>
<dbReference type="GeneTree" id="ENSGT00940000159993"/>
<keyword evidence="2 5" id="KW-0378">Hydrolase</keyword>
<dbReference type="GO" id="GO:0006508">
    <property type="term" value="P:proteolysis"/>
    <property type="evidence" value="ECO:0007669"/>
    <property type="project" value="UniProtKB-KW"/>
</dbReference>
<dbReference type="Pfam" id="PF00089">
    <property type="entry name" value="Trypsin"/>
    <property type="match status" value="1"/>
</dbReference>
<dbReference type="Proteomes" id="UP000472275">
    <property type="component" value="Chromosome 12"/>
</dbReference>
<dbReference type="FunFam" id="2.40.10.10:FF:000003">
    <property type="entry name" value="Transmembrane serine protease 3"/>
    <property type="match status" value="1"/>
</dbReference>
<dbReference type="PROSITE" id="PS50240">
    <property type="entry name" value="TRYPSIN_DOM"/>
    <property type="match status" value="1"/>
</dbReference>
<evidence type="ECO:0000259" key="7">
    <source>
        <dbReference type="PROSITE" id="PS50240"/>
    </source>
</evidence>
<dbReference type="InterPro" id="IPR009003">
    <property type="entry name" value="Peptidase_S1_PA"/>
</dbReference>
<feature type="domain" description="Peptidase S1" evidence="7">
    <location>
        <begin position="44"/>
        <end position="275"/>
    </location>
</feature>
<dbReference type="PROSITE" id="PS00134">
    <property type="entry name" value="TRYPSIN_HIS"/>
    <property type="match status" value="1"/>
</dbReference>
<dbReference type="PANTHER" id="PTHR24252:SF26">
    <property type="entry name" value="TRANSMEMBRANE SERINE PROTEASE 9"/>
    <property type="match status" value="1"/>
</dbReference>
<evidence type="ECO:0000256" key="1">
    <source>
        <dbReference type="ARBA" id="ARBA00022670"/>
    </source>
</evidence>
<evidence type="ECO:0000256" key="4">
    <source>
        <dbReference type="ARBA" id="ARBA00023157"/>
    </source>
</evidence>
<dbReference type="InterPro" id="IPR043504">
    <property type="entry name" value="Peptidase_S1_PA_chymotrypsin"/>
</dbReference>
<dbReference type="InterPro" id="IPR033116">
    <property type="entry name" value="TRYPSIN_SER"/>
</dbReference>
<keyword evidence="1 5" id="KW-0645">Protease</keyword>
<dbReference type="AlphaFoldDB" id="A0A663F8N9"/>
<reference evidence="8" key="1">
    <citation type="submission" date="2025-08" db="UniProtKB">
        <authorList>
            <consortium name="Ensembl"/>
        </authorList>
    </citation>
    <scope>IDENTIFICATION</scope>
</reference>
<dbReference type="PANTHER" id="PTHR24252">
    <property type="entry name" value="ACROSIN-RELATED"/>
    <property type="match status" value="1"/>
</dbReference>
<evidence type="ECO:0000313" key="9">
    <source>
        <dbReference type="Proteomes" id="UP000472275"/>
    </source>
</evidence>
<keyword evidence="9" id="KW-1185">Reference proteome</keyword>
<feature type="region of interest" description="Disordered" evidence="6">
    <location>
        <begin position="280"/>
        <end position="309"/>
    </location>
</feature>
<protein>
    <recommendedName>
        <fullName evidence="7">Peptidase S1 domain-containing protein</fullName>
    </recommendedName>
</protein>
<sequence>HYLATPAHPEQPGRVTQYLRTHKSCFGFCSECGGRPGFSKPSKIVGGTDASRGEIPWQVSLKEDSSHFCGGTIIGDRWLLSAAHCFNEPTEYRDTISYVGTTSLNGTDGNAVKVNVTRVIQHPLFDPIILDFDVAILELARPLVFSKYIQPVCLPLAVQKFPVGKKCIISGWGMKLHPGVSQELQGSSVGIIDQKTCNFLYNFSLTDRMICAGFLEGKIDSCQGDSGGPLACEMTPGVFYLAGIVSWGIGCAQATKPGVYSRITKLKDWILDTISQLPSPGTEHISQHTGLPASQSASTRWQDSSAQQGSPDVLSSLGLLLGLHIPCCVTAQPVHPNIPSSHITSLEGKV</sequence>
<keyword evidence="3 5" id="KW-0720">Serine protease</keyword>
<reference evidence="8" key="2">
    <citation type="submission" date="2025-09" db="UniProtKB">
        <authorList>
            <consortium name="Ensembl"/>
        </authorList>
    </citation>
    <scope>IDENTIFICATION</scope>
</reference>
<accession>A0A663F8N9</accession>
<dbReference type="InterPro" id="IPR001314">
    <property type="entry name" value="Peptidase_S1A"/>
</dbReference>
<dbReference type="CDD" id="cd00190">
    <property type="entry name" value="Tryp_SPc"/>
    <property type="match status" value="1"/>
</dbReference>
<dbReference type="InParanoid" id="A0A663F8N9"/>
<keyword evidence="4" id="KW-1015">Disulfide bond</keyword>